<dbReference type="EMBL" id="JAHUTI010040146">
    <property type="protein sequence ID" value="MED6245046.1"/>
    <property type="molecule type" value="Genomic_DNA"/>
</dbReference>
<gene>
    <name evidence="1" type="ORF">ATANTOWER_030262</name>
</gene>
<protein>
    <submittedName>
        <fullName evidence="1">Uncharacterized protein</fullName>
    </submittedName>
</protein>
<comment type="caution">
    <text evidence="1">The sequence shown here is derived from an EMBL/GenBank/DDBJ whole genome shotgun (WGS) entry which is preliminary data.</text>
</comment>
<name>A0ABU7B3B4_9TELE</name>
<reference evidence="1 2" key="1">
    <citation type="submission" date="2021-07" db="EMBL/GenBank/DDBJ databases">
        <authorList>
            <person name="Palmer J.M."/>
        </authorList>
    </citation>
    <scope>NUCLEOTIDE SEQUENCE [LARGE SCALE GENOMIC DNA]</scope>
    <source>
        <strain evidence="1 2">AT_MEX2019</strain>
        <tissue evidence="1">Muscle</tissue>
    </source>
</reference>
<keyword evidence="2" id="KW-1185">Reference proteome</keyword>
<evidence type="ECO:0000313" key="2">
    <source>
        <dbReference type="Proteomes" id="UP001345963"/>
    </source>
</evidence>
<organism evidence="1 2">
    <name type="scientific">Ataeniobius toweri</name>
    <dbReference type="NCBI Taxonomy" id="208326"/>
    <lineage>
        <taxon>Eukaryota</taxon>
        <taxon>Metazoa</taxon>
        <taxon>Chordata</taxon>
        <taxon>Craniata</taxon>
        <taxon>Vertebrata</taxon>
        <taxon>Euteleostomi</taxon>
        <taxon>Actinopterygii</taxon>
        <taxon>Neopterygii</taxon>
        <taxon>Teleostei</taxon>
        <taxon>Neoteleostei</taxon>
        <taxon>Acanthomorphata</taxon>
        <taxon>Ovalentaria</taxon>
        <taxon>Atherinomorphae</taxon>
        <taxon>Cyprinodontiformes</taxon>
        <taxon>Goodeidae</taxon>
        <taxon>Ataeniobius</taxon>
    </lineage>
</organism>
<dbReference type="Proteomes" id="UP001345963">
    <property type="component" value="Unassembled WGS sequence"/>
</dbReference>
<proteinExistence type="predicted"/>
<feature type="non-terminal residue" evidence="1">
    <location>
        <position position="1"/>
    </location>
</feature>
<accession>A0ABU7B3B4</accession>
<evidence type="ECO:0000313" key="1">
    <source>
        <dbReference type="EMBL" id="MED6245046.1"/>
    </source>
</evidence>
<sequence length="86" mass="10049">WTKAAAWNWKGLETYSCLIKAAPNAKRLSKANSHNTSEWIKDRFTQIDKLESVSTRHLCLSETLPYINSAEEERSTFKRRKMWAAF</sequence>